<comment type="caution">
    <text evidence="2">The sequence shown here is derived from an EMBL/GenBank/DDBJ whole genome shotgun (WGS) entry which is preliminary data.</text>
</comment>
<feature type="region of interest" description="Disordered" evidence="1">
    <location>
        <begin position="1"/>
        <end position="39"/>
    </location>
</feature>
<gene>
    <name evidence="2" type="ORF">F2Q69_00058910</name>
</gene>
<evidence type="ECO:0000313" key="2">
    <source>
        <dbReference type="EMBL" id="KAF3573774.1"/>
    </source>
</evidence>
<accession>A0A8S9RKM8</accession>
<evidence type="ECO:0000256" key="1">
    <source>
        <dbReference type="SAM" id="MobiDB-lite"/>
    </source>
</evidence>
<organism evidence="2 3">
    <name type="scientific">Brassica cretica</name>
    <name type="common">Mustard</name>
    <dbReference type="NCBI Taxonomy" id="69181"/>
    <lineage>
        <taxon>Eukaryota</taxon>
        <taxon>Viridiplantae</taxon>
        <taxon>Streptophyta</taxon>
        <taxon>Embryophyta</taxon>
        <taxon>Tracheophyta</taxon>
        <taxon>Spermatophyta</taxon>
        <taxon>Magnoliopsida</taxon>
        <taxon>eudicotyledons</taxon>
        <taxon>Gunneridae</taxon>
        <taxon>Pentapetalae</taxon>
        <taxon>rosids</taxon>
        <taxon>malvids</taxon>
        <taxon>Brassicales</taxon>
        <taxon>Brassicaceae</taxon>
        <taxon>Brassiceae</taxon>
        <taxon>Brassica</taxon>
    </lineage>
</organism>
<dbReference type="Proteomes" id="UP000712600">
    <property type="component" value="Unassembled WGS sequence"/>
</dbReference>
<dbReference type="EMBL" id="QGKX02000095">
    <property type="protein sequence ID" value="KAF3573774.1"/>
    <property type="molecule type" value="Genomic_DNA"/>
</dbReference>
<feature type="compositionally biased region" description="Basic and acidic residues" evidence="1">
    <location>
        <begin position="9"/>
        <end position="19"/>
    </location>
</feature>
<sequence>MVYQLPEQDADKNEIERVNNDPTDQSDRSDEDADVHPRRTRSRANWLDFSFEKPMTEEEENVVWVEQEMLAEEKRFELAFQCHKFEVNPTVRSELIPVLLKSGQSAWREKVVEEMKERRSTTQFWFQSTVMPERGQSIFEDRLKPRRN</sequence>
<reference evidence="2" key="1">
    <citation type="submission" date="2019-12" db="EMBL/GenBank/DDBJ databases">
        <title>Genome sequencing and annotation of Brassica cretica.</title>
        <authorList>
            <person name="Studholme D.J."/>
            <person name="Sarris P."/>
        </authorList>
    </citation>
    <scope>NUCLEOTIDE SEQUENCE</scope>
    <source>
        <strain evidence="2">PFS-109/04</strain>
        <tissue evidence="2">Leaf</tissue>
    </source>
</reference>
<proteinExistence type="predicted"/>
<protein>
    <submittedName>
        <fullName evidence="2">Uncharacterized protein</fullName>
    </submittedName>
</protein>
<dbReference type="AlphaFoldDB" id="A0A8S9RKM8"/>
<evidence type="ECO:0000313" key="3">
    <source>
        <dbReference type="Proteomes" id="UP000712600"/>
    </source>
</evidence>
<name>A0A8S9RKM8_BRACR</name>